<keyword evidence="2" id="KW-0677">Repeat</keyword>
<evidence type="ECO:0000256" key="2">
    <source>
        <dbReference type="ARBA" id="ARBA00022737"/>
    </source>
</evidence>
<comment type="caution">
    <text evidence="4">The sequence shown here is derived from an EMBL/GenBank/DDBJ whole genome shotgun (WGS) entry which is preliminary data.</text>
</comment>
<dbReference type="PANTHER" id="PTHR19848">
    <property type="entry name" value="WD40 REPEAT PROTEIN"/>
    <property type="match status" value="1"/>
</dbReference>
<dbReference type="InterPro" id="IPR019775">
    <property type="entry name" value="WD40_repeat_CS"/>
</dbReference>
<gene>
    <name evidence="4" type="ORF">MiSe_36140</name>
</gene>
<protein>
    <submittedName>
        <fullName evidence="4">WD-repeat protein</fullName>
    </submittedName>
</protein>
<organism evidence="4 5">
    <name type="scientific">Microseira wollei NIES-4236</name>
    <dbReference type="NCBI Taxonomy" id="2530354"/>
    <lineage>
        <taxon>Bacteria</taxon>
        <taxon>Bacillati</taxon>
        <taxon>Cyanobacteriota</taxon>
        <taxon>Cyanophyceae</taxon>
        <taxon>Oscillatoriophycideae</taxon>
        <taxon>Aerosakkonematales</taxon>
        <taxon>Aerosakkonemataceae</taxon>
        <taxon>Microseira</taxon>
    </lineage>
</organism>
<dbReference type="PANTHER" id="PTHR19848:SF8">
    <property type="entry name" value="F-BOX AND WD REPEAT DOMAIN CONTAINING 7"/>
    <property type="match status" value="1"/>
</dbReference>
<dbReference type="InterPro" id="IPR011047">
    <property type="entry name" value="Quinoprotein_ADH-like_sf"/>
</dbReference>
<reference evidence="4" key="1">
    <citation type="submission" date="2019-10" db="EMBL/GenBank/DDBJ databases">
        <title>Draft genome sequece of Microseira wollei NIES-4236.</title>
        <authorList>
            <person name="Yamaguchi H."/>
            <person name="Suzuki S."/>
            <person name="Kawachi M."/>
        </authorList>
    </citation>
    <scope>NUCLEOTIDE SEQUENCE</scope>
    <source>
        <strain evidence="4">NIES-4236</strain>
    </source>
</reference>
<evidence type="ECO:0000256" key="1">
    <source>
        <dbReference type="ARBA" id="ARBA00022574"/>
    </source>
</evidence>
<dbReference type="Pfam" id="PF00400">
    <property type="entry name" value="WD40"/>
    <property type="match status" value="1"/>
</dbReference>
<feature type="repeat" description="WD" evidence="3">
    <location>
        <begin position="59"/>
        <end position="77"/>
    </location>
</feature>
<dbReference type="SMART" id="SM00320">
    <property type="entry name" value="WD40"/>
    <property type="match status" value="1"/>
</dbReference>
<name>A0AAV3XAI3_9CYAN</name>
<dbReference type="PROSITE" id="PS50294">
    <property type="entry name" value="WD_REPEATS_REGION"/>
    <property type="match status" value="1"/>
</dbReference>
<dbReference type="InterPro" id="IPR015943">
    <property type="entry name" value="WD40/YVTN_repeat-like_dom_sf"/>
</dbReference>
<keyword evidence="1 3" id="KW-0853">WD repeat</keyword>
<proteinExistence type="predicted"/>
<keyword evidence="5" id="KW-1185">Reference proteome</keyword>
<dbReference type="EMBL" id="BLAY01000053">
    <property type="protein sequence ID" value="GET38855.1"/>
    <property type="molecule type" value="Genomic_DNA"/>
</dbReference>
<accession>A0AAV3XAI3</accession>
<dbReference type="PROSITE" id="PS00678">
    <property type="entry name" value="WD_REPEATS_1"/>
    <property type="match status" value="1"/>
</dbReference>
<evidence type="ECO:0000256" key="3">
    <source>
        <dbReference type="PROSITE-ProRule" id="PRU00221"/>
    </source>
</evidence>
<sequence>MFERYGGNPLAIKIVASAIKDFLAGDISSCLQFLEQDLFIQDQLRDLLQEQFGRLTPLSHDKTIKLWDVRSGECLKTLKRDSSEVWAIATARDGRTLASGSADGAMALWEIETGERLRTMRTPRLYEGMNIMGVTGVTDAEKSTLKAGN</sequence>
<feature type="repeat" description="WD" evidence="3">
    <location>
        <begin position="78"/>
        <end position="119"/>
    </location>
</feature>
<dbReference type="AlphaFoldDB" id="A0AAV3XAI3"/>
<dbReference type="Gene3D" id="2.130.10.10">
    <property type="entry name" value="YVTN repeat-like/Quinoprotein amine dehydrogenase"/>
    <property type="match status" value="1"/>
</dbReference>
<dbReference type="InterPro" id="IPR001680">
    <property type="entry name" value="WD40_rpt"/>
</dbReference>
<dbReference type="SUPFAM" id="SSF50998">
    <property type="entry name" value="Quinoprotein alcohol dehydrogenase-like"/>
    <property type="match status" value="1"/>
</dbReference>
<evidence type="ECO:0000313" key="5">
    <source>
        <dbReference type="Proteomes" id="UP001050975"/>
    </source>
</evidence>
<evidence type="ECO:0000313" key="4">
    <source>
        <dbReference type="EMBL" id="GET38855.1"/>
    </source>
</evidence>
<dbReference type="PROSITE" id="PS50082">
    <property type="entry name" value="WD_REPEATS_2"/>
    <property type="match status" value="2"/>
</dbReference>
<dbReference type="Proteomes" id="UP001050975">
    <property type="component" value="Unassembled WGS sequence"/>
</dbReference>